<comment type="caution">
    <text evidence="1">The sequence shown here is derived from an EMBL/GenBank/DDBJ whole genome shotgun (WGS) entry which is preliminary data.</text>
</comment>
<proteinExistence type="predicted"/>
<gene>
    <name evidence="1" type="ORF">QAD02_009914</name>
</gene>
<evidence type="ECO:0000313" key="1">
    <source>
        <dbReference type="EMBL" id="KAJ8668251.1"/>
    </source>
</evidence>
<organism evidence="1 2">
    <name type="scientific">Eretmocerus hayati</name>
    <dbReference type="NCBI Taxonomy" id="131215"/>
    <lineage>
        <taxon>Eukaryota</taxon>
        <taxon>Metazoa</taxon>
        <taxon>Ecdysozoa</taxon>
        <taxon>Arthropoda</taxon>
        <taxon>Hexapoda</taxon>
        <taxon>Insecta</taxon>
        <taxon>Pterygota</taxon>
        <taxon>Neoptera</taxon>
        <taxon>Endopterygota</taxon>
        <taxon>Hymenoptera</taxon>
        <taxon>Apocrita</taxon>
        <taxon>Proctotrupomorpha</taxon>
        <taxon>Chalcidoidea</taxon>
        <taxon>Aphelinidae</taxon>
        <taxon>Aphelininae</taxon>
        <taxon>Eretmocerus</taxon>
    </lineage>
</organism>
<protein>
    <submittedName>
        <fullName evidence="1">Uncharacterized protein</fullName>
    </submittedName>
</protein>
<reference evidence="1" key="1">
    <citation type="submission" date="2023-04" db="EMBL/GenBank/DDBJ databases">
        <title>A chromosome-level genome assembly of the parasitoid wasp Eretmocerus hayati.</title>
        <authorList>
            <person name="Zhong Y."/>
            <person name="Liu S."/>
            <person name="Liu Y."/>
        </authorList>
    </citation>
    <scope>NUCLEOTIDE SEQUENCE</scope>
    <source>
        <strain evidence="1">ZJU_SS_LIU_2023</strain>
    </source>
</reference>
<sequence>MNQQHSNEYELISGLSYGFDPDPSGSLKKFQQLESAVSLKQTDIIESLLEEGVEVNRHPLYCNVRTPLHSSIRVGDIEIVKKLLHHGASVNADYDGDTPLTLAAKMAKYEICDLLLSNKGLQNITNDEKITPVHIASMRNQVAIVKKLLQSRYNVNDAVSLDTDYWPGFTPIHFAVQFQCIETVEFLLGVGADITKKDSRQRTPLHLAHLLRDERIIDMILLAHLNIVSNPVDSRGLSHFHIACSRNNPKVVEYFIKLGVNLADQIQEKTFLNKGAINLAIKHECTDVVRLLLQCSDHVSLNANILDGCIKDAFCTGNREILHLLCAVKKIDRNVSGIQEFPTYFQSFFQSDIEIIKKSIPPSGEALNKYIISNGCTILHVAIECRHEEVCELLVKRGANYNIQNLSGRSPLHLAFKYNMLKIVDLMLENHKILRVNVTDDDSLSFLHIACARNNVRIAKRLLKLGADVDCPVSFESVTWPGFTPLHFAAQFGCKEVSLALLEHGASYSATNASNLTAFDIVFRRASLGVLIEPPSIMESILTFHSWRKDKLFNDRGFSLLHLDSEIFNRNSCKTLKMMQTIGTHLNDINKTIHNMNTKWDGYTPLHFALLVIRNEKYAKLLIKAGADIFVKASNGDTVLHLHNALISNPETIELENPRILQLNHIGSEGRSIFHVACAQGNLKLVKYFLEHGVDPNFSALLPGTGCDDDAPLHTVISSNLDRSLDLVNLLLSHGANPNIRDSDKNVPLHFMLDNHHTEIIDVLVSHGADINAQNAFYETPLMYICDNSTQTDPENLKKNIVSFLNNGANINLTDISGKTPLSVDRVTNIDQPMSLDFLSSIEPLLEHVIKLERIESYVSDTNTNICDTLLQGYSNELHIMRNFFSEKCTKEIELLKRLHINSYTKLHHVLSLTPNNLAVLSQNKVFQQIVSEDNFCQKLPIYGPMIKSNFKQGQIRWPLLRESQETLGFILGNMIPSDCAENILKYLDNEDLRNVILCKKL</sequence>
<name>A0ACC2NBH6_9HYME</name>
<dbReference type="EMBL" id="CM056744">
    <property type="protein sequence ID" value="KAJ8668251.1"/>
    <property type="molecule type" value="Genomic_DNA"/>
</dbReference>
<dbReference type="Proteomes" id="UP001239111">
    <property type="component" value="Chromosome 4"/>
</dbReference>
<keyword evidence="2" id="KW-1185">Reference proteome</keyword>
<evidence type="ECO:0000313" key="2">
    <source>
        <dbReference type="Proteomes" id="UP001239111"/>
    </source>
</evidence>
<accession>A0ACC2NBH6</accession>